<sequence length="337" mass="36454">MKQNFTVRQGALEGVETFLVVAKHRSFRRAAAALGVTPSAVSQAVRALEARIGAALLTRTTRSVGLTEAGQRFLERAAPAFDELVAASEVARDLGQRPAGLLRLAVPRAVVPLVLEPVIASFCQAYPEIELEIAASDEMVDLAAGGFDAGIRLGQFIAPDMVVVRLTPPFPLLVVGSPDYLRRRQRPERIDDLRSHACLRRRRSDGSIAPWHFIDGNKTVEAIVSGPLIAHDYPTLLGATMQGLGLAQVPCPLAQAPIADGRLQVLLAPFAVTTPGVFLYHPGKPQVLPKLRAFIEHIKYRGDDVPRHETIARRSGDVDRVESADPLYPPAGDPHGH</sequence>
<dbReference type="InterPro" id="IPR005119">
    <property type="entry name" value="LysR_subst-bd"/>
</dbReference>
<evidence type="ECO:0000256" key="5">
    <source>
        <dbReference type="SAM" id="MobiDB-lite"/>
    </source>
</evidence>
<feature type="region of interest" description="Disordered" evidence="5">
    <location>
        <begin position="313"/>
        <end position="337"/>
    </location>
</feature>
<keyword evidence="8" id="KW-1185">Reference proteome</keyword>
<dbReference type="InterPro" id="IPR036388">
    <property type="entry name" value="WH-like_DNA-bd_sf"/>
</dbReference>
<dbReference type="Gene3D" id="1.10.10.10">
    <property type="entry name" value="Winged helix-like DNA-binding domain superfamily/Winged helix DNA-binding domain"/>
    <property type="match status" value="1"/>
</dbReference>
<dbReference type="SUPFAM" id="SSF53850">
    <property type="entry name" value="Periplasmic binding protein-like II"/>
    <property type="match status" value="1"/>
</dbReference>
<keyword evidence="2" id="KW-0805">Transcription regulation</keyword>
<feature type="compositionally biased region" description="Pro residues" evidence="5">
    <location>
        <begin position="327"/>
        <end position="337"/>
    </location>
</feature>
<gene>
    <name evidence="7" type="ORF">GCM10011611_33170</name>
</gene>
<organism evidence="7 8">
    <name type="scientific">Aliidongia dinghuensis</name>
    <dbReference type="NCBI Taxonomy" id="1867774"/>
    <lineage>
        <taxon>Bacteria</taxon>
        <taxon>Pseudomonadati</taxon>
        <taxon>Pseudomonadota</taxon>
        <taxon>Alphaproteobacteria</taxon>
        <taxon>Rhodospirillales</taxon>
        <taxon>Dongiaceae</taxon>
        <taxon>Aliidongia</taxon>
    </lineage>
</organism>
<evidence type="ECO:0000313" key="8">
    <source>
        <dbReference type="Proteomes" id="UP000646365"/>
    </source>
</evidence>
<dbReference type="GO" id="GO:0003677">
    <property type="term" value="F:DNA binding"/>
    <property type="evidence" value="ECO:0007669"/>
    <property type="project" value="UniProtKB-KW"/>
</dbReference>
<proteinExistence type="inferred from homology"/>
<evidence type="ECO:0000313" key="7">
    <source>
        <dbReference type="EMBL" id="GGF24479.1"/>
    </source>
</evidence>
<dbReference type="Pfam" id="PF03466">
    <property type="entry name" value="LysR_substrate"/>
    <property type="match status" value="1"/>
</dbReference>
<dbReference type="FunFam" id="1.10.10.10:FF:000001">
    <property type="entry name" value="LysR family transcriptional regulator"/>
    <property type="match status" value="1"/>
</dbReference>
<dbReference type="EMBL" id="BMJQ01000008">
    <property type="protein sequence ID" value="GGF24479.1"/>
    <property type="molecule type" value="Genomic_DNA"/>
</dbReference>
<dbReference type="PANTHER" id="PTHR30537">
    <property type="entry name" value="HTH-TYPE TRANSCRIPTIONAL REGULATOR"/>
    <property type="match status" value="1"/>
</dbReference>
<dbReference type="PANTHER" id="PTHR30537:SF5">
    <property type="entry name" value="HTH-TYPE TRANSCRIPTIONAL ACTIVATOR TTDR-RELATED"/>
    <property type="match status" value="1"/>
</dbReference>
<comment type="similarity">
    <text evidence="1">Belongs to the LysR transcriptional regulatory family.</text>
</comment>
<reference evidence="7" key="1">
    <citation type="journal article" date="2014" name="Int. J. Syst. Evol. Microbiol.">
        <title>Complete genome sequence of Corynebacterium casei LMG S-19264T (=DSM 44701T), isolated from a smear-ripened cheese.</title>
        <authorList>
            <consortium name="US DOE Joint Genome Institute (JGI-PGF)"/>
            <person name="Walter F."/>
            <person name="Albersmeier A."/>
            <person name="Kalinowski J."/>
            <person name="Ruckert C."/>
        </authorList>
    </citation>
    <scope>NUCLEOTIDE SEQUENCE</scope>
    <source>
        <strain evidence="7">CGMCC 1.15725</strain>
    </source>
</reference>
<evidence type="ECO:0000256" key="1">
    <source>
        <dbReference type="ARBA" id="ARBA00009437"/>
    </source>
</evidence>
<reference evidence="7" key="2">
    <citation type="submission" date="2020-09" db="EMBL/GenBank/DDBJ databases">
        <authorList>
            <person name="Sun Q."/>
            <person name="Zhou Y."/>
        </authorList>
    </citation>
    <scope>NUCLEOTIDE SEQUENCE</scope>
    <source>
        <strain evidence="7">CGMCC 1.15725</strain>
    </source>
</reference>
<dbReference type="InterPro" id="IPR058163">
    <property type="entry name" value="LysR-type_TF_proteobact-type"/>
</dbReference>
<evidence type="ECO:0000256" key="4">
    <source>
        <dbReference type="ARBA" id="ARBA00023163"/>
    </source>
</evidence>
<name>A0A8J3E458_9PROT</name>
<feature type="compositionally biased region" description="Basic and acidic residues" evidence="5">
    <location>
        <begin position="313"/>
        <end position="323"/>
    </location>
</feature>
<dbReference type="PROSITE" id="PS50931">
    <property type="entry name" value="HTH_LYSR"/>
    <property type="match status" value="1"/>
</dbReference>
<evidence type="ECO:0000256" key="3">
    <source>
        <dbReference type="ARBA" id="ARBA00023125"/>
    </source>
</evidence>
<comment type="caution">
    <text evidence="7">The sequence shown here is derived from an EMBL/GenBank/DDBJ whole genome shotgun (WGS) entry which is preliminary data.</text>
</comment>
<dbReference type="InterPro" id="IPR000847">
    <property type="entry name" value="LysR_HTH_N"/>
</dbReference>
<dbReference type="Proteomes" id="UP000646365">
    <property type="component" value="Unassembled WGS sequence"/>
</dbReference>
<accession>A0A8J3E458</accession>
<keyword evidence="3" id="KW-0238">DNA-binding</keyword>
<dbReference type="SUPFAM" id="SSF46785">
    <property type="entry name" value="Winged helix' DNA-binding domain"/>
    <property type="match status" value="1"/>
</dbReference>
<dbReference type="InterPro" id="IPR036390">
    <property type="entry name" value="WH_DNA-bd_sf"/>
</dbReference>
<dbReference type="GO" id="GO:0003700">
    <property type="term" value="F:DNA-binding transcription factor activity"/>
    <property type="evidence" value="ECO:0007669"/>
    <property type="project" value="InterPro"/>
</dbReference>
<dbReference type="Pfam" id="PF00126">
    <property type="entry name" value="HTH_1"/>
    <property type="match status" value="1"/>
</dbReference>
<dbReference type="AlphaFoldDB" id="A0A8J3E458"/>
<dbReference type="Gene3D" id="3.40.190.290">
    <property type="match status" value="1"/>
</dbReference>
<feature type="domain" description="HTH lysR-type" evidence="6">
    <location>
        <begin position="16"/>
        <end position="67"/>
    </location>
</feature>
<dbReference type="RefSeq" id="WP_189047722.1">
    <property type="nucleotide sequence ID" value="NZ_BMJQ01000008.1"/>
</dbReference>
<evidence type="ECO:0000259" key="6">
    <source>
        <dbReference type="PROSITE" id="PS50931"/>
    </source>
</evidence>
<evidence type="ECO:0000256" key="2">
    <source>
        <dbReference type="ARBA" id="ARBA00023015"/>
    </source>
</evidence>
<keyword evidence="4" id="KW-0804">Transcription</keyword>
<protein>
    <submittedName>
        <fullName evidence="7">LysR family transcriptional regulator</fullName>
    </submittedName>
</protein>